<evidence type="ECO:0000259" key="2">
    <source>
        <dbReference type="Pfam" id="PF00881"/>
    </source>
</evidence>
<organism evidence="3 4">
    <name type="scientific">Candidatus Saccharicenans subterraneus</name>
    <dbReference type="NCBI Taxonomy" id="2508984"/>
    <lineage>
        <taxon>Bacteria</taxon>
        <taxon>Candidatus Aminicenantota</taxon>
        <taxon>Candidatus Aminicenantia</taxon>
        <taxon>Candidatus Aminicenantales</taxon>
        <taxon>Candidatus Saccharicenantaceae</taxon>
        <taxon>Candidatus Saccharicenans</taxon>
    </lineage>
</organism>
<evidence type="ECO:0000313" key="4">
    <source>
        <dbReference type="Proteomes" id="UP000257323"/>
    </source>
</evidence>
<dbReference type="Pfam" id="PF00881">
    <property type="entry name" value="Nitroreductase"/>
    <property type="match status" value="1"/>
</dbReference>
<sequence length="270" mass="29863">MKRRNFITSALTAAFPLVTGLNLAGRSRTAEMPEMKAAKNSFSETTGQSKFVKPGDSPAFARQPAPELKPIELPPPEKTGGKTVLEALWLRRTNRNIKPDPLSPQQLSNLLWAAFGINRGEGSLIRGKPGRTAASASNSQEMDLYVARPEAVYIYEPSKHVLLPVVAGDFRHRGSRRQSGVNAPLRIFFVVDLSRYVLEGQPDPRIKDPEVQKSYYYVATGLIAQNIYLYAASAGLAAWFHNCDRENTPADFKLRPEQKVLFAMTVGHPA</sequence>
<dbReference type="EMBL" id="QUAH01000020">
    <property type="protein sequence ID" value="RFT14785.1"/>
    <property type="molecule type" value="Genomic_DNA"/>
</dbReference>
<feature type="region of interest" description="Disordered" evidence="1">
    <location>
        <begin position="32"/>
        <end position="77"/>
    </location>
</feature>
<gene>
    <name evidence="3" type="ORF">OP8BY_2401</name>
</gene>
<dbReference type="Proteomes" id="UP000257323">
    <property type="component" value="Unassembled WGS sequence"/>
</dbReference>
<dbReference type="PANTHER" id="PTHR43745:SF2">
    <property type="entry name" value="NITROREDUCTASE MJ1384-RELATED"/>
    <property type="match status" value="1"/>
</dbReference>
<dbReference type="InterPro" id="IPR000415">
    <property type="entry name" value="Nitroreductase-like"/>
</dbReference>
<evidence type="ECO:0000256" key="1">
    <source>
        <dbReference type="SAM" id="MobiDB-lite"/>
    </source>
</evidence>
<dbReference type="GO" id="GO:0016491">
    <property type="term" value="F:oxidoreductase activity"/>
    <property type="evidence" value="ECO:0007669"/>
    <property type="project" value="InterPro"/>
</dbReference>
<comment type="caution">
    <text evidence="3">The sequence shown here is derived from an EMBL/GenBank/DDBJ whole genome shotgun (WGS) entry which is preliminary data.</text>
</comment>
<proteinExistence type="predicted"/>
<dbReference type="InterPro" id="IPR052544">
    <property type="entry name" value="Bacteriocin_Proc_Enz"/>
</dbReference>
<protein>
    <submittedName>
        <fullName evidence="3">Nitroreductase</fullName>
    </submittedName>
</protein>
<dbReference type="AlphaFoldDB" id="A0A3E2BJ76"/>
<feature type="domain" description="Nitroreductase" evidence="2">
    <location>
        <begin position="91"/>
        <end position="268"/>
    </location>
</feature>
<dbReference type="InterPro" id="IPR029479">
    <property type="entry name" value="Nitroreductase"/>
</dbReference>
<evidence type="ECO:0000313" key="3">
    <source>
        <dbReference type="EMBL" id="RFT14785.1"/>
    </source>
</evidence>
<feature type="compositionally biased region" description="Polar residues" evidence="1">
    <location>
        <begin position="40"/>
        <end position="49"/>
    </location>
</feature>
<dbReference type="PANTHER" id="PTHR43745">
    <property type="entry name" value="NITROREDUCTASE MJ1384-RELATED"/>
    <property type="match status" value="1"/>
</dbReference>
<dbReference type="SUPFAM" id="SSF55469">
    <property type="entry name" value="FMN-dependent nitroreductase-like"/>
    <property type="match status" value="1"/>
</dbReference>
<dbReference type="Gene3D" id="3.40.109.10">
    <property type="entry name" value="NADH Oxidase"/>
    <property type="match status" value="1"/>
</dbReference>
<reference evidence="3 4" key="1">
    <citation type="submission" date="2018-08" db="EMBL/GenBank/DDBJ databases">
        <title>Genome analysis of the thermophilic bacterium of the candidate phylum Aminicenantes from deep subsurface aquifer revealed its physiology and ecological role.</title>
        <authorList>
            <person name="Kadnikov V.V."/>
            <person name="Mardanov A.V."/>
            <person name="Beletsky A.V."/>
            <person name="Karnachuk O.V."/>
            <person name="Ravin N.V."/>
        </authorList>
    </citation>
    <scope>NUCLEOTIDE SEQUENCE [LARGE SCALE GENOMIC DNA]</scope>
    <source>
        <strain evidence="3">BY38</strain>
    </source>
</reference>
<name>A0A3E2BJ76_9BACT</name>
<accession>A0A3E2BJ76</accession>